<keyword evidence="3" id="KW-1185">Reference proteome</keyword>
<reference evidence="2 3" key="1">
    <citation type="submission" date="2016-01" db="EMBL/GenBank/DDBJ databases">
        <title>High potential of lignocellulose degradation of a new Verrucomicrobia species.</title>
        <authorList>
            <person name="Wang Y."/>
            <person name="Shi Y."/>
            <person name="Qiu Z."/>
            <person name="Liu S."/>
            <person name="Yang H."/>
        </authorList>
    </citation>
    <scope>NUCLEOTIDE SEQUENCE [LARGE SCALE GENOMIC DNA]</scope>
    <source>
        <strain evidence="2 3">TSB47</strain>
    </source>
</reference>
<proteinExistence type="predicted"/>
<name>A0A178IMG0_9BACT</name>
<gene>
    <name evidence="2" type="ORF">AW736_07525</name>
</gene>
<comment type="caution">
    <text evidence="2">The sequence shown here is derived from an EMBL/GenBank/DDBJ whole genome shotgun (WGS) entry which is preliminary data.</text>
</comment>
<evidence type="ECO:0000256" key="1">
    <source>
        <dbReference type="SAM" id="SignalP"/>
    </source>
</evidence>
<dbReference type="OrthoDB" id="9848098at2"/>
<dbReference type="RefSeq" id="WP_068769563.1">
    <property type="nucleotide sequence ID" value="NZ_CP109796.1"/>
</dbReference>
<accession>A0A178IMG0</accession>
<organism evidence="2 3">
    <name type="scientific">Termitidicoccus mucosus</name>
    <dbReference type="NCBI Taxonomy" id="1184151"/>
    <lineage>
        <taxon>Bacteria</taxon>
        <taxon>Pseudomonadati</taxon>
        <taxon>Verrucomicrobiota</taxon>
        <taxon>Opitutia</taxon>
        <taxon>Opitutales</taxon>
        <taxon>Opitutaceae</taxon>
        <taxon>Termitidicoccus</taxon>
    </lineage>
</organism>
<dbReference type="PROSITE" id="PS51257">
    <property type="entry name" value="PROKAR_LIPOPROTEIN"/>
    <property type="match status" value="1"/>
</dbReference>
<dbReference type="Proteomes" id="UP000078486">
    <property type="component" value="Unassembled WGS sequence"/>
</dbReference>
<evidence type="ECO:0000313" key="3">
    <source>
        <dbReference type="Proteomes" id="UP000078486"/>
    </source>
</evidence>
<dbReference type="STRING" id="1184151.AW736_07525"/>
<keyword evidence="1" id="KW-0732">Signal</keyword>
<evidence type="ECO:0000313" key="2">
    <source>
        <dbReference type="EMBL" id="OAM90487.1"/>
    </source>
</evidence>
<dbReference type="AlphaFoldDB" id="A0A178IMG0"/>
<sequence length="182" mass="20072">MKNKISNHPHPIRALAAGLGLLAAAFALTACNSAPKPVAHTITLALDKSLENTSLQVDIIGANATSDLPKWESYSITEYWQPGNTTRRDTDRYTVDFGRGKPSSQMISSTDAKWSRWLQTGATYVVVIADLPGIPSDQQGNADPRRLILPLDAKQWKKDKKDPIEIQIKESGLRLLTPRNLK</sequence>
<protein>
    <submittedName>
        <fullName evidence="2">Uncharacterized protein</fullName>
    </submittedName>
</protein>
<feature type="signal peptide" evidence="1">
    <location>
        <begin position="1"/>
        <end position="29"/>
    </location>
</feature>
<dbReference type="EMBL" id="LRRQ01000056">
    <property type="protein sequence ID" value="OAM90487.1"/>
    <property type="molecule type" value="Genomic_DNA"/>
</dbReference>
<feature type="chain" id="PRO_5008089163" evidence="1">
    <location>
        <begin position="30"/>
        <end position="182"/>
    </location>
</feature>